<gene>
    <name evidence="2" type="ORF">ZHAS_00013510</name>
</gene>
<evidence type="ECO:0000256" key="1">
    <source>
        <dbReference type="SAM" id="MobiDB-lite"/>
    </source>
</evidence>
<keyword evidence="4" id="KW-1185">Reference proteome</keyword>
<accession>A0A084W609</accession>
<evidence type="ECO:0000313" key="2">
    <source>
        <dbReference type="EMBL" id="KFB45653.1"/>
    </source>
</evidence>
<feature type="compositionally biased region" description="Basic and acidic residues" evidence="1">
    <location>
        <begin position="167"/>
        <end position="178"/>
    </location>
</feature>
<keyword evidence="2" id="KW-0378">Hydrolase</keyword>
<organism evidence="2">
    <name type="scientific">Anopheles sinensis</name>
    <name type="common">Mosquito</name>
    <dbReference type="NCBI Taxonomy" id="74873"/>
    <lineage>
        <taxon>Eukaryota</taxon>
        <taxon>Metazoa</taxon>
        <taxon>Ecdysozoa</taxon>
        <taxon>Arthropoda</taxon>
        <taxon>Hexapoda</taxon>
        <taxon>Insecta</taxon>
        <taxon>Pterygota</taxon>
        <taxon>Neoptera</taxon>
        <taxon>Endopterygota</taxon>
        <taxon>Diptera</taxon>
        <taxon>Nematocera</taxon>
        <taxon>Culicoidea</taxon>
        <taxon>Culicidae</taxon>
        <taxon>Anophelinae</taxon>
        <taxon>Anopheles</taxon>
    </lineage>
</organism>
<dbReference type="Proteomes" id="UP000030765">
    <property type="component" value="Unassembled WGS sequence"/>
</dbReference>
<proteinExistence type="predicted"/>
<evidence type="ECO:0000313" key="4">
    <source>
        <dbReference type="Proteomes" id="UP000030765"/>
    </source>
</evidence>
<name>A0A084W609_ANOSI</name>
<reference evidence="3" key="2">
    <citation type="submission" date="2020-05" db="UniProtKB">
        <authorList>
            <consortium name="EnsemblMetazoa"/>
        </authorList>
    </citation>
    <scope>IDENTIFICATION</scope>
</reference>
<dbReference type="AlphaFoldDB" id="A0A084W609"/>
<feature type="region of interest" description="Disordered" evidence="1">
    <location>
        <begin position="162"/>
        <end position="194"/>
    </location>
</feature>
<reference evidence="2 4" key="1">
    <citation type="journal article" date="2014" name="BMC Genomics">
        <title>Genome sequence of Anopheles sinensis provides insight into genetics basis of mosquito competence for malaria parasites.</title>
        <authorList>
            <person name="Zhou D."/>
            <person name="Zhang D."/>
            <person name="Ding G."/>
            <person name="Shi L."/>
            <person name="Hou Q."/>
            <person name="Ye Y."/>
            <person name="Xu Y."/>
            <person name="Zhou H."/>
            <person name="Xiong C."/>
            <person name="Li S."/>
            <person name="Yu J."/>
            <person name="Hong S."/>
            <person name="Yu X."/>
            <person name="Zou P."/>
            <person name="Chen C."/>
            <person name="Chang X."/>
            <person name="Wang W."/>
            <person name="Lv Y."/>
            <person name="Sun Y."/>
            <person name="Ma L."/>
            <person name="Shen B."/>
            <person name="Zhu C."/>
        </authorList>
    </citation>
    <scope>NUCLEOTIDE SEQUENCE [LARGE SCALE GENOMIC DNA]</scope>
</reference>
<evidence type="ECO:0000313" key="3">
    <source>
        <dbReference type="EnsemblMetazoa" id="ASIC013510-PA"/>
    </source>
</evidence>
<sequence length="194" mass="21126">MHDRRGVMVVSGWILVSFSSSPSPGQHHNQPTNPPTVFRNQAVTINGTNAQQQQQQKKSNRFALKPTGQGKLCDSVPKALTVVGWNDALTLITTSRTNFHGRQGDGIMPSECGRSGSEDLTNYECKPATAERSADSPAWSCFINYRIVIGNNCGDAFATRFGKSTPRKGEEKEEEHGKPPTSGQGRPVQFSAVH</sequence>
<dbReference type="VEuPathDB" id="VectorBase:ASIC013510"/>
<dbReference type="GO" id="GO:0016787">
    <property type="term" value="F:hydrolase activity"/>
    <property type="evidence" value="ECO:0007669"/>
    <property type="project" value="UniProtKB-KW"/>
</dbReference>
<dbReference type="EMBL" id="ATLV01020716">
    <property type="status" value="NOT_ANNOTATED_CDS"/>
    <property type="molecule type" value="Genomic_DNA"/>
</dbReference>
<protein>
    <submittedName>
        <fullName evidence="2 3">Alpha/beta hydrolase</fullName>
    </submittedName>
</protein>
<dbReference type="EnsemblMetazoa" id="ASIC013510-RA">
    <property type="protein sequence ID" value="ASIC013510-PA"/>
    <property type="gene ID" value="ASIC013510"/>
</dbReference>
<dbReference type="EMBL" id="KE525305">
    <property type="protein sequence ID" value="KFB45653.1"/>
    <property type="molecule type" value="Genomic_DNA"/>
</dbReference>